<comment type="caution">
    <text evidence="1">The sequence shown here is derived from an EMBL/GenBank/DDBJ whole genome shotgun (WGS) entry which is preliminary data.</text>
</comment>
<reference evidence="2" key="1">
    <citation type="journal article" date="2022" name="Mol. Ecol. Resour.">
        <title>The genomes of chicory, endive, great burdock and yacon provide insights into Asteraceae palaeo-polyploidization history and plant inulin production.</title>
        <authorList>
            <person name="Fan W."/>
            <person name="Wang S."/>
            <person name="Wang H."/>
            <person name="Wang A."/>
            <person name="Jiang F."/>
            <person name="Liu H."/>
            <person name="Zhao H."/>
            <person name="Xu D."/>
            <person name="Zhang Y."/>
        </authorList>
    </citation>
    <scope>NUCLEOTIDE SEQUENCE [LARGE SCALE GENOMIC DNA]</scope>
    <source>
        <strain evidence="2">cv. Yunnan</strain>
    </source>
</reference>
<accession>A0ACB9IVA3</accession>
<dbReference type="EMBL" id="CM042024">
    <property type="protein sequence ID" value="KAI3810987.1"/>
    <property type="molecule type" value="Genomic_DNA"/>
</dbReference>
<reference evidence="1 2" key="2">
    <citation type="journal article" date="2022" name="Mol. Ecol. Resour.">
        <title>The genomes of chicory, endive, great burdock and yacon provide insights into Asteraceae paleo-polyploidization history and plant inulin production.</title>
        <authorList>
            <person name="Fan W."/>
            <person name="Wang S."/>
            <person name="Wang H."/>
            <person name="Wang A."/>
            <person name="Jiang F."/>
            <person name="Liu H."/>
            <person name="Zhao H."/>
            <person name="Xu D."/>
            <person name="Zhang Y."/>
        </authorList>
    </citation>
    <scope>NUCLEOTIDE SEQUENCE [LARGE SCALE GENOMIC DNA]</scope>
    <source>
        <strain evidence="2">cv. Yunnan</strain>
        <tissue evidence="1">Leaves</tissue>
    </source>
</reference>
<proteinExistence type="predicted"/>
<protein>
    <submittedName>
        <fullName evidence="1">Uncharacterized protein</fullName>
    </submittedName>
</protein>
<dbReference type="Proteomes" id="UP001056120">
    <property type="component" value="Linkage Group LG07"/>
</dbReference>
<evidence type="ECO:0000313" key="2">
    <source>
        <dbReference type="Proteomes" id="UP001056120"/>
    </source>
</evidence>
<evidence type="ECO:0000313" key="1">
    <source>
        <dbReference type="EMBL" id="KAI3810987.1"/>
    </source>
</evidence>
<sequence>MQFSAATFDLQREWLSAAMLLISSKTQLSIFADDLPISSNFGLQQIRLSAANFFSRRTNNQSLEHKLYHLANHLQTLTTSNPTPIHIVPEVLMEPSCLVSLMETAADVP</sequence>
<keyword evidence="2" id="KW-1185">Reference proteome</keyword>
<organism evidence="1 2">
    <name type="scientific">Smallanthus sonchifolius</name>
    <dbReference type="NCBI Taxonomy" id="185202"/>
    <lineage>
        <taxon>Eukaryota</taxon>
        <taxon>Viridiplantae</taxon>
        <taxon>Streptophyta</taxon>
        <taxon>Embryophyta</taxon>
        <taxon>Tracheophyta</taxon>
        <taxon>Spermatophyta</taxon>
        <taxon>Magnoliopsida</taxon>
        <taxon>eudicotyledons</taxon>
        <taxon>Gunneridae</taxon>
        <taxon>Pentapetalae</taxon>
        <taxon>asterids</taxon>
        <taxon>campanulids</taxon>
        <taxon>Asterales</taxon>
        <taxon>Asteraceae</taxon>
        <taxon>Asteroideae</taxon>
        <taxon>Heliantheae alliance</taxon>
        <taxon>Millerieae</taxon>
        <taxon>Smallanthus</taxon>
    </lineage>
</organism>
<gene>
    <name evidence="1" type="ORF">L1987_20701</name>
</gene>
<name>A0ACB9IVA3_9ASTR</name>